<proteinExistence type="predicted"/>
<comment type="caution">
    <text evidence="1">The sequence shown here is derived from an EMBL/GenBank/DDBJ whole genome shotgun (WGS) entry which is preliminary data.</text>
</comment>
<protein>
    <submittedName>
        <fullName evidence="1">Uncharacterized protein</fullName>
    </submittedName>
</protein>
<organism evidence="1 2">
    <name type="scientific">Kribbella deserti</name>
    <dbReference type="NCBI Taxonomy" id="1926257"/>
    <lineage>
        <taxon>Bacteria</taxon>
        <taxon>Bacillati</taxon>
        <taxon>Actinomycetota</taxon>
        <taxon>Actinomycetes</taxon>
        <taxon>Propionibacteriales</taxon>
        <taxon>Kribbellaceae</taxon>
        <taxon>Kribbella</taxon>
    </lineage>
</organism>
<dbReference type="Proteomes" id="UP001589890">
    <property type="component" value="Unassembled WGS sequence"/>
</dbReference>
<gene>
    <name evidence="1" type="ORF">ACFFGN_18320</name>
</gene>
<keyword evidence="2" id="KW-1185">Reference proteome</keyword>
<dbReference type="EMBL" id="JBHLTC010000020">
    <property type="protein sequence ID" value="MFC0626041.1"/>
    <property type="molecule type" value="Genomic_DNA"/>
</dbReference>
<reference evidence="1 2" key="1">
    <citation type="submission" date="2024-09" db="EMBL/GenBank/DDBJ databases">
        <authorList>
            <person name="Sun Q."/>
            <person name="Mori K."/>
        </authorList>
    </citation>
    <scope>NUCLEOTIDE SEQUENCE [LARGE SCALE GENOMIC DNA]</scope>
    <source>
        <strain evidence="1 2">CGMCC 1.15906</strain>
    </source>
</reference>
<evidence type="ECO:0000313" key="1">
    <source>
        <dbReference type="EMBL" id="MFC0626041.1"/>
    </source>
</evidence>
<dbReference type="RefSeq" id="WP_380049091.1">
    <property type="nucleotide sequence ID" value="NZ_JBHLTC010000020.1"/>
</dbReference>
<name>A0ABV6QN23_9ACTN</name>
<accession>A0ABV6QN23</accession>
<evidence type="ECO:0000313" key="2">
    <source>
        <dbReference type="Proteomes" id="UP001589890"/>
    </source>
</evidence>
<sequence>MEELPADVQAEHLHLPCSVGLGRYGPQSWITDAVIDDLPQADHVSAFASV</sequence>